<dbReference type="Gene3D" id="3.40.50.12780">
    <property type="entry name" value="N-terminal domain of ligase-like"/>
    <property type="match status" value="1"/>
</dbReference>
<sequence length="435" mass="49315">MGSIQASKQQGTLLITAIEEKARRLAGHTVFRYHSLTWSQWFCAINKVAHWLDQQLGKSMEGTTVAYLGPNDIRYAVLLPALMKTGRKTLVPDGKVTNEEDDKNGPPKTLNEDARRIVLPSVEWCLDAQNHEMYPYDKTWDEIKHDEIIIHTSDTTRLPTGVAAYIVFPAFYDTSLVLPPAKYTAYTPPVFKKLLKLNVADGTLSPPHTIIQLYNDPEMQPLLKLLPFVTYIGAAMDQAIGDDLVQHTRLSAVIGSTKCGPQCHILPIDKRLWHTYEPPEGQNLWQAPFWNPIFKGMDRVETIELYAPVKDIDGRTRWVFSARKDDLTKLNWLAKFHATDIEKRMQQHSDMLSVFVGGEGQPSPYVIIEPQSGVLDGKPADAFLDELWESVITQTTKKDIEEIGIPKETVFIARPTKPFKRTAKHTLMRKAIEEE</sequence>
<reference evidence="2" key="1">
    <citation type="journal article" date="2020" name="Stud. Mycol.">
        <title>101 Dothideomycetes genomes: a test case for predicting lifestyles and emergence of pathogens.</title>
        <authorList>
            <person name="Haridas S."/>
            <person name="Albert R."/>
            <person name="Binder M."/>
            <person name="Bloem J."/>
            <person name="Labutti K."/>
            <person name="Salamov A."/>
            <person name="Andreopoulos B."/>
            <person name="Baker S."/>
            <person name="Barry K."/>
            <person name="Bills G."/>
            <person name="Bluhm B."/>
            <person name="Cannon C."/>
            <person name="Castanera R."/>
            <person name="Culley D."/>
            <person name="Daum C."/>
            <person name="Ezra D."/>
            <person name="Gonzalez J."/>
            <person name="Henrissat B."/>
            <person name="Kuo A."/>
            <person name="Liang C."/>
            <person name="Lipzen A."/>
            <person name="Lutzoni F."/>
            <person name="Magnuson J."/>
            <person name="Mondo S."/>
            <person name="Nolan M."/>
            <person name="Ohm R."/>
            <person name="Pangilinan J."/>
            <person name="Park H.-J."/>
            <person name="Ramirez L."/>
            <person name="Alfaro M."/>
            <person name="Sun H."/>
            <person name="Tritt A."/>
            <person name="Yoshinaga Y."/>
            <person name="Zwiers L.-H."/>
            <person name="Turgeon B."/>
            <person name="Goodwin S."/>
            <person name="Spatafora J."/>
            <person name="Crous P."/>
            <person name="Grigoriev I."/>
        </authorList>
    </citation>
    <scope>NUCLEOTIDE SEQUENCE</scope>
    <source>
        <strain evidence="2">CBS 122367</strain>
    </source>
</reference>
<dbReference type="Pfam" id="PF23562">
    <property type="entry name" value="AMP-binding_C_3"/>
    <property type="match status" value="1"/>
</dbReference>
<dbReference type="AlphaFoldDB" id="A0A6G1J8X8"/>
<name>A0A6G1J8X8_9PLEO</name>
<evidence type="ECO:0000313" key="2">
    <source>
        <dbReference type="EMBL" id="KAF2687014.1"/>
    </source>
</evidence>
<dbReference type="InterPro" id="IPR042099">
    <property type="entry name" value="ANL_N_sf"/>
</dbReference>
<feature type="region of interest" description="Disordered" evidence="1">
    <location>
        <begin position="90"/>
        <end position="110"/>
    </location>
</feature>
<dbReference type="Proteomes" id="UP000799291">
    <property type="component" value="Unassembled WGS sequence"/>
</dbReference>
<evidence type="ECO:0000256" key="1">
    <source>
        <dbReference type="SAM" id="MobiDB-lite"/>
    </source>
</evidence>
<proteinExistence type="predicted"/>
<organism evidence="2 3">
    <name type="scientific">Lentithecium fluviatile CBS 122367</name>
    <dbReference type="NCBI Taxonomy" id="1168545"/>
    <lineage>
        <taxon>Eukaryota</taxon>
        <taxon>Fungi</taxon>
        <taxon>Dikarya</taxon>
        <taxon>Ascomycota</taxon>
        <taxon>Pezizomycotina</taxon>
        <taxon>Dothideomycetes</taxon>
        <taxon>Pleosporomycetidae</taxon>
        <taxon>Pleosporales</taxon>
        <taxon>Massarineae</taxon>
        <taxon>Lentitheciaceae</taxon>
        <taxon>Lentithecium</taxon>
    </lineage>
</organism>
<gene>
    <name evidence="2" type="ORF">K458DRAFT_440924</name>
</gene>
<accession>A0A6G1J8X8</accession>
<keyword evidence="3" id="KW-1185">Reference proteome</keyword>
<dbReference type="SUPFAM" id="SSF56801">
    <property type="entry name" value="Acetyl-CoA synthetase-like"/>
    <property type="match status" value="1"/>
</dbReference>
<evidence type="ECO:0000313" key="3">
    <source>
        <dbReference type="Proteomes" id="UP000799291"/>
    </source>
</evidence>
<dbReference type="OrthoDB" id="429813at2759"/>
<evidence type="ECO:0008006" key="4">
    <source>
        <dbReference type="Google" id="ProtNLM"/>
    </source>
</evidence>
<dbReference type="EMBL" id="MU005575">
    <property type="protein sequence ID" value="KAF2687014.1"/>
    <property type="molecule type" value="Genomic_DNA"/>
</dbReference>
<protein>
    <recommendedName>
        <fullName evidence="4">Acetyl-CoA synthetase-like protein</fullName>
    </recommendedName>
</protein>